<dbReference type="InterPro" id="IPR019405">
    <property type="entry name" value="Lactonase_7-beta_prop"/>
</dbReference>
<keyword evidence="2" id="KW-0313">Glucose metabolism</keyword>
<protein>
    <submittedName>
        <fullName evidence="3">Lactonase family protein</fullName>
    </submittedName>
</protein>
<dbReference type="EMBL" id="SWBP01000002">
    <property type="protein sequence ID" value="TKB98773.1"/>
    <property type="molecule type" value="Genomic_DNA"/>
</dbReference>
<sequence length="386" mass="42579">MLKIMISSFKNIILLLLFVAIPFSGIAQKKTRFYHLIVGTYTKTQDKGLFVYKFDSKKGTLTYESSSEGIKNPSYLAISDDGTKVYSVNESGTDRKGGVSAFNFNQKTGKLNFINEQDTKGTGPCYISIANDNKYIFTANYAGGNVSALPLNNDGSIGKLTQLVQHVGSSVDKSRQKEPHAHSAIFSPAGDILYSADLGTDKLYAYQYNPNNAQPLSEATQAFTKIEPGYGPRHFAFNKQANRVYVIAEMKAMVSVFSYQDKALKHLQDISMNTADFKGTNGAADIHLSNDGKFLYATNRGSVNEIVIFKVDKSTGELERIGAESSRGKTPRNFMITANDRFLLVANQNSDDVYVFKRNKKTGLLNYNNQKITVGSPVCLKMTPAK</sequence>
<evidence type="ECO:0000256" key="1">
    <source>
        <dbReference type="ARBA" id="ARBA00005564"/>
    </source>
</evidence>
<proteinExistence type="inferred from homology"/>
<dbReference type="SUPFAM" id="SSF51004">
    <property type="entry name" value="C-terminal (heme d1) domain of cytochrome cd1-nitrite reductase"/>
    <property type="match status" value="1"/>
</dbReference>
<gene>
    <name evidence="3" type="ORF">FA046_06555</name>
</gene>
<dbReference type="PANTHER" id="PTHR30344">
    <property type="entry name" value="6-PHOSPHOGLUCONOLACTONASE-RELATED"/>
    <property type="match status" value="1"/>
</dbReference>
<name>A0A4V6WMX5_9SPHI</name>
<dbReference type="Pfam" id="PF10282">
    <property type="entry name" value="Lactonase"/>
    <property type="match status" value="1"/>
</dbReference>
<organism evidence="3 4">
    <name type="scientific">Pedobacter cryophilus</name>
    <dbReference type="NCBI Taxonomy" id="2571271"/>
    <lineage>
        <taxon>Bacteria</taxon>
        <taxon>Pseudomonadati</taxon>
        <taxon>Bacteroidota</taxon>
        <taxon>Sphingobacteriia</taxon>
        <taxon>Sphingobacteriales</taxon>
        <taxon>Sphingobacteriaceae</taxon>
        <taxon>Pedobacter</taxon>
    </lineage>
</organism>
<dbReference type="InterPro" id="IPR015943">
    <property type="entry name" value="WD40/YVTN_repeat-like_dom_sf"/>
</dbReference>
<dbReference type="GO" id="GO:0017057">
    <property type="term" value="F:6-phosphogluconolactonase activity"/>
    <property type="evidence" value="ECO:0007669"/>
    <property type="project" value="TreeGrafter"/>
</dbReference>
<dbReference type="Gene3D" id="2.130.10.10">
    <property type="entry name" value="YVTN repeat-like/Quinoprotein amine dehydrogenase"/>
    <property type="match status" value="1"/>
</dbReference>
<dbReference type="GO" id="GO:0006006">
    <property type="term" value="P:glucose metabolic process"/>
    <property type="evidence" value="ECO:0007669"/>
    <property type="project" value="UniProtKB-KW"/>
</dbReference>
<reference evidence="3 4" key="1">
    <citation type="submission" date="2019-04" db="EMBL/GenBank/DDBJ databases">
        <title>Pedobacter sp. AR-3-17 sp. nov., isolated from Arctic soil.</title>
        <authorList>
            <person name="Dahal R.H."/>
            <person name="Kim D.-U."/>
        </authorList>
    </citation>
    <scope>NUCLEOTIDE SEQUENCE [LARGE SCALE GENOMIC DNA]</scope>
    <source>
        <strain evidence="3 4">AR-3-17</strain>
    </source>
</reference>
<dbReference type="InterPro" id="IPR050282">
    <property type="entry name" value="Cycloisomerase_2"/>
</dbReference>
<dbReference type="AlphaFoldDB" id="A0A4V6WMX5"/>
<evidence type="ECO:0000313" key="3">
    <source>
        <dbReference type="EMBL" id="TKB98773.1"/>
    </source>
</evidence>
<dbReference type="InterPro" id="IPR011048">
    <property type="entry name" value="Haem_d1_sf"/>
</dbReference>
<dbReference type="FunFam" id="2.130.10.10:FF:000306">
    <property type="entry name" value="3-carboxymuconate cyclase"/>
    <property type="match status" value="1"/>
</dbReference>
<comment type="caution">
    <text evidence="3">The sequence shown here is derived from an EMBL/GenBank/DDBJ whole genome shotgun (WGS) entry which is preliminary data.</text>
</comment>
<keyword evidence="4" id="KW-1185">Reference proteome</keyword>
<evidence type="ECO:0000313" key="4">
    <source>
        <dbReference type="Proteomes" id="UP000308181"/>
    </source>
</evidence>
<keyword evidence="2" id="KW-0119">Carbohydrate metabolism</keyword>
<dbReference type="OrthoDB" id="9790815at2"/>
<accession>A0A4V6WMX5</accession>
<dbReference type="PANTHER" id="PTHR30344:SF1">
    <property type="entry name" value="6-PHOSPHOGLUCONOLACTONASE"/>
    <property type="match status" value="1"/>
</dbReference>
<evidence type="ECO:0000256" key="2">
    <source>
        <dbReference type="ARBA" id="ARBA00022526"/>
    </source>
</evidence>
<comment type="similarity">
    <text evidence="1">Belongs to the cycloisomerase 2 family.</text>
</comment>
<dbReference type="Proteomes" id="UP000308181">
    <property type="component" value="Unassembled WGS sequence"/>
</dbReference>